<proteinExistence type="inferred from homology"/>
<name>A0ABS2WQW7_9BACT</name>
<dbReference type="PROSITE" id="PS50126">
    <property type="entry name" value="S1"/>
    <property type="match status" value="6"/>
</dbReference>
<dbReference type="EMBL" id="JAFHKK010000003">
    <property type="protein sequence ID" value="MBN2963609.1"/>
    <property type="molecule type" value="Genomic_DNA"/>
</dbReference>
<evidence type="ECO:0000259" key="5">
    <source>
        <dbReference type="PROSITE" id="PS50126"/>
    </source>
</evidence>
<gene>
    <name evidence="6" type="ORF">JWV37_02355</name>
</gene>
<comment type="caution">
    <text evidence="6">The sequence shown here is derived from an EMBL/GenBank/DDBJ whole genome shotgun (WGS) entry which is preliminary data.</text>
</comment>
<feature type="domain" description="S1 motif" evidence="5">
    <location>
        <begin position="465"/>
        <end position="530"/>
    </location>
</feature>
<reference evidence="6" key="2">
    <citation type="submission" date="2021-02" db="EMBL/GenBank/DDBJ databases">
        <authorList>
            <person name="Merkel A.Y."/>
        </authorList>
    </citation>
    <scope>NUCLEOTIDE SEQUENCE</scope>
    <source>
        <strain evidence="6">T05b</strain>
    </source>
</reference>
<dbReference type="Pfam" id="PF00575">
    <property type="entry name" value="S1"/>
    <property type="match status" value="6"/>
</dbReference>
<keyword evidence="2 6" id="KW-0689">Ribosomal protein</keyword>
<keyword evidence="7" id="KW-1185">Reference proteome</keyword>
<keyword evidence="3" id="KW-0687">Ribonucleoprotein</keyword>
<feature type="domain" description="S1 motif" evidence="5">
    <location>
        <begin position="380"/>
        <end position="448"/>
    </location>
</feature>
<dbReference type="RefSeq" id="WP_205458047.1">
    <property type="nucleotide sequence ID" value="NZ_JAFHKK010000003.1"/>
</dbReference>
<dbReference type="PANTHER" id="PTHR10724:SF7">
    <property type="entry name" value="SMALL RIBOSOMAL SUBUNIT PROTEIN BS1C"/>
    <property type="match status" value="1"/>
</dbReference>
<protein>
    <submittedName>
        <fullName evidence="6">30S ribosomal protein S1</fullName>
    </submittedName>
</protein>
<feature type="domain" description="S1 motif" evidence="5">
    <location>
        <begin position="39"/>
        <end position="103"/>
    </location>
</feature>
<dbReference type="GO" id="GO:0005840">
    <property type="term" value="C:ribosome"/>
    <property type="evidence" value="ECO:0007669"/>
    <property type="project" value="UniProtKB-KW"/>
</dbReference>
<evidence type="ECO:0000256" key="1">
    <source>
        <dbReference type="ARBA" id="ARBA00006767"/>
    </source>
</evidence>
<dbReference type="PANTHER" id="PTHR10724">
    <property type="entry name" value="30S RIBOSOMAL PROTEIN S1"/>
    <property type="match status" value="1"/>
</dbReference>
<dbReference type="InterPro" id="IPR003029">
    <property type="entry name" value="S1_domain"/>
</dbReference>
<comment type="similarity">
    <text evidence="1">Belongs to the bacterial ribosomal protein bS1 family.</text>
</comment>
<dbReference type="SUPFAM" id="SSF50249">
    <property type="entry name" value="Nucleic acid-binding proteins"/>
    <property type="match status" value="6"/>
</dbReference>
<feature type="compositionally biased region" description="Polar residues" evidence="4">
    <location>
        <begin position="1"/>
        <end position="13"/>
    </location>
</feature>
<feature type="domain" description="S1 motif" evidence="5">
    <location>
        <begin position="293"/>
        <end position="363"/>
    </location>
</feature>
<evidence type="ECO:0000256" key="4">
    <source>
        <dbReference type="SAM" id="MobiDB-lite"/>
    </source>
</evidence>
<dbReference type="InterPro" id="IPR012340">
    <property type="entry name" value="NA-bd_OB-fold"/>
</dbReference>
<dbReference type="InterPro" id="IPR050437">
    <property type="entry name" value="Ribos_protein_bS1-like"/>
</dbReference>
<feature type="domain" description="S1 motif" evidence="5">
    <location>
        <begin position="208"/>
        <end position="276"/>
    </location>
</feature>
<evidence type="ECO:0000256" key="2">
    <source>
        <dbReference type="ARBA" id="ARBA00022980"/>
    </source>
</evidence>
<evidence type="ECO:0000313" key="6">
    <source>
        <dbReference type="EMBL" id="MBN2963609.1"/>
    </source>
</evidence>
<feature type="domain" description="S1 motif" evidence="5">
    <location>
        <begin position="123"/>
        <end position="187"/>
    </location>
</feature>
<evidence type="ECO:0000313" key="7">
    <source>
        <dbReference type="Proteomes" id="UP000703590"/>
    </source>
</evidence>
<feature type="region of interest" description="Disordered" evidence="4">
    <location>
        <begin position="1"/>
        <end position="20"/>
    </location>
</feature>
<dbReference type="NCBIfam" id="NF004956">
    <property type="entry name" value="PRK06299.1-6"/>
    <property type="match status" value="1"/>
</dbReference>
<dbReference type="InterPro" id="IPR035104">
    <property type="entry name" value="Ribosomal_protein_S1-like"/>
</dbReference>
<organism evidence="6 7">
    <name type="scientific">Sulfurospirillum tamanense</name>
    <dbReference type="NCBI Taxonomy" id="2813362"/>
    <lineage>
        <taxon>Bacteria</taxon>
        <taxon>Pseudomonadati</taxon>
        <taxon>Campylobacterota</taxon>
        <taxon>Epsilonproteobacteria</taxon>
        <taxon>Campylobacterales</taxon>
        <taxon>Sulfurospirillaceae</taxon>
        <taxon>Sulfurospirillum</taxon>
    </lineage>
</organism>
<sequence>MAEVNTNVQTQGANEHEETMEEADFAAMLEESFKETEKDAYVDGVIVEIKDDMVLVDVGKKSEGRLNMSEILDTEGNLAYKIGDTIKVVVTGFRNERPMVSHKKALKKEKVKAFIASHTEEDETILDVKIVGKNRGGFIAEDDEGVEFFLPRSQAAVRDPQSLVGKSIKVRILKIDPENESILISRKKLLDDDRKKRKDLIQELMEKDDVVEGIIKKITTYGMFVDIGGVDGLVHYSEISYKGPVNPNTLYNEGDKVPVKAISYDKEKRHLSLSIKAAMPDPWDEIKDALDVGDAIQVTISNIEPYGAFVDLGNDIEGFLHISEISWDKNIKHPKDHIEEGQVVDVEVIEISPQDRRLRVSLKNLLAKPFDEFKSTFKVGDVVKGEVTTTTAFGAFVRVGSVEGLLHNEDASWDRNEKCKDMFKVGDEVEVKIVKVDEESEKISLSLKELQDSPVQQYAKKHDAGDIVMGKIRDVKDFGIFVELEENVDALIRKEDLGPINPEEVSIGDEIEAAIAFIDEKKNRIRLSVRRLSKMKEREVLNEINKEEKMTLGDILKDQLS</sequence>
<dbReference type="SMART" id="SM00316">
    <property type="entry name" value="S1"/>
    <property type="match status" value="6"/>
</dbReference>
<dbReference type="PRINTS" id="PR00681">
    <property type="entry name" value="RIBOSOMALS1"/>
</dbReference>
<dbReference type="Gene3D" id="2.40.50.140">
    <property type="entry name" value="Nucleic acid-binding proteins"/>
    <property type="match status" value="6"/>
</dbReference>
<reference evidence="6" key="1">
    <citation type="submission" date="2021-02" db="EMBL/GenBank/DDBJ databases">
        <title>Sulfurospirillum tamanensis sp. nov.</title>
        <authorList>
            <person name="Frolova A."/>
            <person name="Merkel A."/>
            <person name="Slobodkin A."/>
        </authorList>
    </citation>
    <scope>NUCLEOTIDE SEQUENCE</scope>
    <source>
        <strain evidence="6">T05b</strain>
    </source>
</reference>
<dbReference type="CDD" id="cd04465">
    <property type="entry name" value="S1_RPS1_repeat_ec2_hs2"/>
    <property type="match status" value="1"/>
</dbReference>
<accession>A0ABS2WQW7</accession>
<dbReference type="Proteomes" id="UP000703590">
    <property type="component" value="Unassembled WGS sequence"/>
</dbReference>
<evidence type="ECO:0000256" key="3">
    <source>
        <dbReference type="ARBA" id="ARBA00023274"/>
    </source>
</evidence>